<feature type="domain" description="Pyruvate phosphate dikinase AMP/ATP-binding" evidence="2">
    <location>
        <begin position="29"/>
        <end position="298"/>
    </location>
</feature>
<organism evidence="3 4">
    <name type="scientific">Microbacterium pumilum</name>
    <dbReference type="NCBI Taxonomy" id="344165"/>
    <lineage>
        <taxon>Bacteria</taxon>
        <taxon>Bacillati</taxon>
        <taxon>Actinomycetota</taxon>
        <taxon>Actinomycetes</taxon>
        <taxon>Micrococcales</taxon>
        <taxon>Microbacteriaceae</taxon>
        <taxon>Microbacterium</taxon>
    </lineage>
</organism>
<dbReference type="SUPFAM" id="SSF56059">
    <property type="entry name" value="Glutathione synthetase ATP-binding domain-like"/>
    <property type="match status" value="1"/>
</dbReference>
<proteinExistence type="predicted"/>
<accession>A0ABN2T4I5</accession>
<dbReference type="SUPFAM" id="SSF52009">
    <property type="entry name" value="Phosphohistidine domain"/>
    <property type="match status" value="1"/>
</dbReference>
<name>A0ABN2T4I5_9MICO</name>
<evidence type="ECO:0000259" key="2">
    <source>
        <dbReference type="Pfam" id="PF01326"/>
    </source>
</evidence>
<dbReference type="InterPro" id="IPR036637">
    <property type="entry name" value="Phosphohistidine_dom_sf"/>
</dbReference>
<dbReference type="RefSeq" id="WP_344066428.1">
    <property type="nucleotide sequence ID" value="NZ_BAAAOH010000001.1"/>
</dbReference>
<dbReference type="InterPro" id="IPR051549">
    <property type="entry name" value="PEP_Utilizing_Enz"/>
</dbReference>
<feature type="domain" description="PEP-utilising enzyme mobile" evidence="1">
    <location>
        <begin position="797"/>
        <end position="867"/>
    </location>
</feature>
<dbReference type="InterPro" id="IPR013815">
    <property type="entry name" value="ATP_grasp_subdomain_1"/>
</dbReference>
<dbReference type="EMBL" id="BAAAOH010000001">
    <property type="protein sequence ID" value="GAA1998108.1"/>
    <property type="molecule type" value="Genomic_DNA"/>
</dbReference>
<evidence type="ECO:0000259" key="1">
    <source>
        <dbReference type="Pfam" id="PF00391"/>
    </source>
</evidence>
<dbReference type="Proteomes" id="UP001500326">
    <property type="component" value="Unassembled WGS sequence"/>
</dbReference>
<evidence type="ECO:0000313" key="3">
    <source>
        <dbReference type="EMBL" id="GAA1998108.1"/>
    </source>
</evidence>
<dbReference type="InterPro" id="IPR002192">
    <property type="entry name" value="PPDK_AMP/ATP-bd"/>
</dbReference>
<protein>
    <submittedName>
        <fullName evidence="3">Phosphoenolpyruvate synthase</fullName>
    </submittedName>
</protein>
<comment type="caution">
    <text evidence="3">The sequence shown here is derived from an EMBL/GenBank/DDBJ whole genome shotgun (WGS) entry which is preliminary data.</text>
</comment>
<dbReference type="Gene3D" id="3.50.30.10">
    <property type="entry name" value="Phosphohistidine domain"/>
    <property type="match status" value="1"/>
</dbReference>
<sequence length="884" mass="93209">MVTLSGTASVDGDTALVLDLAHLSAGDIAAVGGKAANLGELIRAGFDVPPGFCITTEAYRRAVRGTTIEAGTGTDAAAARAAVLDAPFPEPVATAVRDAYARLESGTDGPVAVRSSATAEDLPGASFAGQQDTYLNVAGIDAVLDAVHRCWASLWTDRAVAYRAAQGIDGAGVALAVVVQRMVDAEAAGVLFTADPVTGRRRQAVLDAAHGLGDAVVSGSVDPDHFIVDTGTGRILDRRRGGETADTLAASVSDEQVRVLVSLGDRVESAFGSPQDIEWAVDAAGHAWLTQSRPITTLYPIPMRAAPLPADETRVFFCISLAQGLHRPITPMGIATFRVIGSGFLDLIGRRPERIIDGPSGFAIGGDRIFVDATPIVRSSVGREIFPRALDVMETRSAVVLRGLFTDPRFSVLPGSRRRFVPRALHLAARVRLPFLVVQALVSPAAAQRRVQRLGAEVRASDVADGGDIPTRVDGVVDLLFRAMPLAPRSLPGAVVGFAMLGLARRLLRGSAEAGDLQTVLRSAPGNVTTEMDLDLWRVAVRARDDVASASALGTQSARDLADGFCAGILPAVLQSGMSEFLRTYGHRAVAEIDLGMPRWSDDPEHLFGVLSGYLRLDPDAVTPDRHFADGARDATTMMQTLIGRARRRGRLRAAAVRFSLRRARALVGMREMPKFLMITAMSRARAAMRQVGAELAESGRIEERDDVFFLDFDEVKRAASGEDLRAAVSERRVRYDTELRRRHVPRVLLSDGTELEAVGSASADVEPGALRGTPASAGTVTAPARVIRDPVGAHLEPGEILVAPSTDPGWTPLFLTAGGLVMEMGGANSHGAVVAREYGIPAVVGVPGATEMITTGVEVTVDGASGVVTLPSDAAATTGRPPR</sequence>
<keyword evidence="4" id="KW-1185">Reference proteome</keyword>
<dbReference type="InterPro" id="IPR008279">
    <property type="entry name" value="PEP-util_enz_mobile_dom"/>
</dbReference>
<dbReference type="Gene3D" id="3.30.470.20">
    <property type="entry name" value="ATP-grasp fold, B domain"/>
    <property type="match status" value="2"/>
</dbReference>
<dbReference type="Pfam" id="PF01326">
    <property type="entry name" value="PPDK_N"/>
    <property type="match status" value="1"/>
</dbReference>
<dbReference type="Gene3D" id="3.30.1490.20">
    <property type="entry name" value="ATP-grasp fold, A domain"/>
    <property type="match status" value="1"/>
</dbReference>
<dbReference type="Pfam" id="PF00391">
    <property type="entry name" value="PEP-utilizers"/>
    <property type="match status" value="1"/>
</dbReference>
<evidence type="ECO:0000313" key="4">
    <source>
        <dbReference type="Proteomes" id="UP001500326"/>
    </source>
</evidence>
<dbReference type="PANTHER" id="PTHR43615:SF1">
    <property type="entry name" value="PPDK_N DOMAIN-CONTAINING PROTEIN"/>
    <property type="match status" value="1"/>
</dbReference>
<reference evidence="3 4" key="1">
    <citation type="journal article" date="2019" name="Int. J. Syst. Evol. Microbiol.">
        <title>The Global Catalogue of Microorganisms (GCM) 10K type strain sequencing project: providing services to taxonomists for standard genome sequencing and annotation.</title>
        <authorList>
            <consortium name="The Broad Institute Genomics Platform"/>
            <consortium name="The Broad Institute Genome Sequencing Center for Infectious Disease"/>
            <person name="Wu L."/>
            <person name="Ma J."/>
        </authorList>
    </citation>
    <scope>NUCLEOTIDE SEQUENCE [LARGE SCALE GENOMIC DNA]</scope>
    <source>
        <strain evidence="3 4">JCM 14902</strain>
    </source>
</reference>
<dbReference type="PANTHER" id="PTHR43615">
    <property type="entry name" value="PHOSPHOENOLPYRUVATE SYNTHASE-RELATED"/>
    <property type="match status" value="1"/>
</dbReference>
<gene>
    <name evidence="3" type="primary">ppsA_3</name>
    <name evidence="3" type="ORF">GCM10009777_39190</name>
</gene>